<dbReference type="PROSITE" id="PS50929">
    <property type="entry name" value="ABC_TM1F"/>
    <property type="match status" value="1"/>
</dbReference>
<keyword evidence="11" id="KW-1185">Reference proteome</keyword>
<proteinExistence type="predicted"/>
<dbReference type="InterPro" id="IPR027417">
    <property type="entry name" value="P-loop_NTPase"/>
</dbReference>
<feature type="transmembrane region" description="Helical" evidence="7">
    <location>
        <begin position="282"/>
        <end position="299"/>
    </location>
</feature>
<dbReference type="InterPro" id="IPR017871">
    <property type="entry name" value="ABC_transporter-like_CS"/>
</dbReference>
<dbReference type="Gene3D" id="1.20.1560.10">
    <property type="entry name" value="ABC transporter type 1, transmembrane domain"/>
    <property type="match status" value="1"/>
</dbReference>
<evidence type="ECO:0000256" key="6">
    <source>
        <dbReference type="ARBA" id="ARBA00023136"/>
    </source>
</evidence>
<keyword evidence="3" id="KW-0547">Nucleotide-binding</keyword>
<feature type="domain" description="ABC transporter" evidence="8">
    <location>
        <begin position="368"/>
        <end position="603"/>
    </location>
</feature>
<evidence type="ECO:0000256" key="3">
    <source>
        <dbReference type="ARBA" id="ARBA00022741"/>
    </source>
</evidence>
<dbReference type="InterPro" id="IPR036640">
    <property type="entry name" value="ABC1_TM_sf"/>
</dbReference>
<dbReference type="PANTHER" id="PTHR43394:SF1">
    <property type="entry name" value="ATP-BINDING CASSETTE SUB-FAMILY B MEMBER 10, MITOCHONDRIAL"/>
    <property type="match status" value="1"/>
</dbReference>
<sequence length="618" mass="67086">MPGRDAPPRRGIDPDRGKTWLRRALPIVLAHKWTFAVALGASFVSLLLQVEIPRLLGTDAIDKALVPSVDQALRPPSQRLPAAHFHDILIHDVVIVLVLAVLAGLCGFLSRRYLLATAYRIEFDLRNIIYAHLARLSFGFYDRVQTGQLISRANSDIRSTQMYLTFGPSIIVQCLGAVVAFGYMLAIAPLLALVAMAAMPFIYVATVRMRSVLFPVSWLIQSRLAEVATIVDENVNGVRVVKSFAAEGRQVNQLAAAADRVRWAYVKDADTRARFTPLVQNLTQLGMAFVVLFGGYLVIHHHLQVGTIVTFSFWMVMLQAPFQMLGMLIMLGQRAAASAQRIYEILDEEPTVVDRPGAVDLVGCRGDVRFDAVGFAYASDGPAVLDGFDLHLRPGETVAVVGRTGSGKTTVGRLLDRFYDVGSGAVRIDGTDVRDLTLASLRANVGIVADEPFLFSASVRDNIAYGRPDATLEEVRAAAVAAGADGFVRELADGYDTVVGERGYTLSGGQRQRLAIARTLLLNPPILVLDDATSAIDVQVEQEIHRNLRRLMEGRTTLIVAHRLSTIGLADRVVLVDGGRVVAEGPHAELLESVPLYAEVLAQADQGAGEGEPAGERV</sequence>
<dbReference type="SMART" id="SM00382">
    <property type="entry name" value="AAA"/>
    <property type="match status" value="1"/>
</dbReference>
<comment type="caution">
    <text evidence="10">The sequence shown here is derived from an EMBL/GenBank/DDBJ whole genome shotgun (WGS) entry which is preliminary data.</text>
</comment>
<dbReference type="PROSITE" id="PS00211">
    <property type="entry name" value="ABC_TRANSPORTER_1"/>
    <property type="match status" value="1"/>
</dbReference>
<dbReference type="EMBL" id="WJHE01000342">
    <property type="protein sequence ID" value="MST32610.1"/>
    <property type="molecule type" value="Genomic_DNA"/>
</dbReference>
<dbReference type="GO" id="GO:0005524">
    <property type="term" value="F:ATP binding"/>
    <property type="evidence" value="ECO:0007669"/>
    <property type="project" value="UniProtKB-KW"/>
</dbReference>
<feature type="transmembrane region" description="Helical" evidence="7">
    <location>
        <begin position="24"/>
        <end position="48"/>
    </location>
</feature>
<reference evidence="10 11" key="1">
    <citation type="submission" date="2019-11" db="EMBL/GenBank/DDBJ databases">
        <title>Acidiferrimicrobium australis gen. nov., sp. nov., an acidophilic and obligately heterotrophic, member of the Actinobacteria that catalyses dissimilatory oxido- reduction of iron isolated from metal-rich acidic water in Chile.</title>
        <authorList>
            <person name="Gonzalez D."/>
            <person name="Huber K."/>
            <person name="Hedrich S."/>
            <person name="Rojas-Villalobos C."/>
            <person name="Quatrini R."/>
            <person name="Dinamarca M.A."/>
            <person name="Schwarz A."/>
            <person name="Canales C."/>
            <person name="Nancucheo I."/>
        </authorList>
    </citation>
    <scope>NUCLEOTIDE SEQUENCE [LARGE SCALE GENOMIC DNA]</scope>
    <source>
        <strain evidence="10 11">USS-CCA1</strain>
    </source>
</reference>
<dbReference type="PROSITE" id="PS50893">
    <property type="entry name" value="ABC_TRANSPORTER_2"/>
    <property type="match status" value="1"/>
</dbReference>
<feature type="transmembrane region" description="Helical" evidence="7">
    <location>
        <begin position="162"/>
        <end position="181"/>
    </location>
</feature>
<protein>
    <submittedName>
        <fullName evidence="10">ATP-binding cassette domain-containing protein</fullName>
    </submittedName>
</protein>
<evidence type="ECO:0000259" key="8">
    <source>
        <dbReference type="PROSITE" id="PS50893"/>
    </source>
</evidence>
<evidence type="ECO:0000256" key="2">
    <source>
        <dbReference type="ARBA" id="ARBA00022692"/>
    </source>
</evidence>
<dbReference type="Gene3D" id="3.40.50.300">
    <property type="entry name" value="P-loop containing nucleotide triphosphate hydrolases"/>
    <property type="match status" value="1"/>
</dbReference>
<dbReference type="Proteomes" id="UP000437736">
    <property type="component" value="Unassembled WGS sequence"/>
</dbReference>
<evidence type="ECO:0000259" key="9">
    <source>
        <dbReference type="PROSITE" id="PS50929"/>
    </source>
</evidence>
<dbReference type="Pfam" id="PF00664">
    <property type="entry name" value="ABC_membrane"/>
    <property type="match status" value="1"/>
</dbReference>
<name>A0ABW9QRZ4_9ACTN</name>
<dbReference type="SUPFAM" id="SSF52540">
    <property type="entry name" value="P-loop containing nucleoside triphosphate hydrolases"/>
    <property type="match status" value="1"/>
</dbReference>
<accession>A0ABW9QRZ4</accession>
<dbReference type="PANTHER" id="PTHR43394">
    <property type="entry name" value="ATP-DEPENDENT PERMEASE MDL1, MITOCHONDRIAL"/>
    <property type="match status" value="1"/>
</dbReference>
<dbReference type="CDD" id="cd18543">
    <property type="entry name" value="ABC_6TM_Rv0194_D1_like"/>
    <property type="match status" value="1"/>
</dbReference>
<feature type="transmembrane region" description="Helical" evidence="7">
    <location>
        <begin position="311"/>
        <end position="331"/>
    </location>
</feature>
<dbReference type="SUPFAM" id="SSF90123">
    <property type="entry name" value="ABC transporter transmembrane region"/>
    <property type="match status" value="1"/>
</dbReference>
<evidence type="ECO:0000256" key="7">
    <source>
        <dbReference type="SAM" id="Phobius"/>
    </source>
</evidence>
<dbReference type="Pfam" id="PF00005">
    <property type="entry name" value="ABC_tran"/>
    <property type="match status" value="1"/>
</dbReference>
<evidence type="ECO:0000256" key="4">
    <source>
        <dbReference type="ARBA" id="ARBA00022840"/>
    </source>
</evidence>
<keyword evidence="5 7" id="KW-1133">Transmembrane helix</keyword>
<evidence type="ECO:0000256" key="5">
    <source>
        <dbReference type="ARBA" id="ARBA00022989"/>
    </source>
</evidence>
<feature type="transmembrane region" description="Helical" evidence="7">
    <location>
        <begin position="88"/>
        <end position="110"/>
    </location>
</feature>
<feature type="transmembrane region" description="Helical" evidence="7">
    <location>
        <begin position="187"/>
        <end position="205"/>
    </location>
</feature>
<dbReference type="InterPro" id="IPR003439">
    <property type="entry name" value="ABC_transporter-like_ATP-bd"/>
</dbReference>
<gene>
    <name evidence="10" type="ORF">GHK86_07725</name>
</gene>
<keyword evidence="4 10" id="KW-0067">ATP-binding</keyword>
<dbReference type="InterPro" id="IPR003593">
    <property type="entry name" value="AAA+_ATPase"/>
</dbReference>
<keyword evidence="6 7" id="KW-0472">Membrane</keyword>
<keyword evidence="2 7" id="KW-0812">Transmembrane</keyword>
<feature type="domain" description="ABC transmembrane type-1" evidence="9">
    <location>
        <begin position="36"/>
        <end position="334"/>
    </location>
</feature>
<evidence type="ECO:0000313" key="11">
    <source>
        <dbReference type="Proteomes" id="UP000437736"/>
    </source>
</evidence>
<evidence type="ECO:0000256" key="1">
    <source>
        <dbReference type="ARBA" id="ARBA00004651"/>
    </source>
</evidence>
<evidence type="ECO:0000313" key="10">
    <source>
        <dbReference type="EMBL" id="MST32610.1"/>
    </source>
</evidence>
<dbReference type="InterPro" id="IPR011527">
    <property type="entry name" value="ABC1_TM_dom"/>
</dbReference>
<organism evidence="10 11">
    <name type="scientific">Acidiferrimicrobium australe</name>
    <dbReference type="NCBI Taxonomy" id="2664430"/>
    <lineage>
        <taxon>Bacteria</taxon>
        <taxon>Bacillati</taxon>
        <taxon>Actinomycetota</taxon>
        <taxon>Acidimicrobiia</taxon>
        <taxon>Acidimicrobiales</taxon>
        <taxon>Acidimicrobiaceae</taxon>
        <taxon>Acidiferrimicrobium</taxon>
    </lineage>
</organism>
<dbReference type="InterPro" id="IPR039421">
    <property type="entry name" value="Type_1_exporter"/>
</dbReference>
<comment type="subcellular location">
    <subcellularLocation>
        <location evidence="1">Cell membrane</location>
        <topology evidence="1">Multi-pass membrane protein</topology>
    </subcellularLocation>
</comment>